<gene>
    <name evidence="3" type="ORF">KME65_15690</name>
</gene>
<dbReference type="InterPro" id="IPR006660">
    <property type="entry name" value="Arsenate_reductase-like"/>
</dbReference>
<dbReference type="PANTHER" id="PTHR30041:SF8">
    <property type="entry name" value="PROTEIN YFFB"/>
    <property type="match status" value="1"/>
</dbReference>
<dbReference type="SUPFAM" id="SSF52833">
    <property type="entry name" value="Thioredoxin-like"/>
    <property type="match status" value="1"/>
</dbReference>
<organism evidence="3 4">
    <name type="scientific">Candidatus Thiodiazotropha taylori</name>
    <dbReference type="NCBI Taxonomy" id="2792791"/>
    <lineage>
        <taxon>Bacteria</taxon>
        <taxon>Pseudomonadati</taxon>
        <taxon>Pseudomonadota</taxon>
        <taxon>Gammaproteobacteria</taxon>
        <taxon>Chromatiales</taxon>
        <taxon>Sedimenticolaceae</taxon>
        <taxon>Candidatus Thiodiazotropha</taxon>
    </lineage>
</organism>
<dbReference type="EMBL" id="JAHHGM010000016">
    <property type="protein sequence ID" value="MBT2990398.1"/>
    <property type="molecule type" value="Genomic_DNA"/>
</dbReference>
<accession>A0A944MEI3</accession>
<evidence type="ECO:0008006" key="5">
    <source>
        <dbReference type="Google" id="ProtNLM"/>
    </source>
</evidence>
<dbReference type="InterPro" id="IPR036249">
    <property type="entry name" value="Thioredoxin-like_sf"/>
</dbReference>
<proteinExistence type="inferred from homology"/>
<dbReference type="AlphaFoldDB" id="A0A944MEI3"/>
<comment type="caution">
    <text evidence="3">The sequence shown here is derived from an EMBL/GenBank/DDBJ whole genome shotgun (WGS) entry which is preliminary data.</text>
</comment>
<dbReference type="NCBIfam" id="TIGR01616">
    <property type="entry name" value="nitro_assoc"/>
    <property type="match status" value="1"/>
</dbReference>
<dbReference type="InterPro" id="IPR006503">
    <property type="entry name" value="Nase-assoc"/>
</dbReference>
<evidence type="ECO:0000313" key="4">
    <source>
        <dbReference type="Proteomes" id="UP000770889"/>
    </source>
</evidence>
<name>A0A944MEI3_9GAMM</name>
<dbReference type="Gene3D" id="3.40.30.10">
    <property type="entry name" value="Glutaredoxin"/>
    <property type="match status" value="1"/>
</dbReference>
<sequence>MAELVFYEKSGCVGNLKQQSLLRSQGIEFVIRDLLSEPWSAERLRRYFADKPVAEWFNTTAPAVRSGDLPIDDLSEAEALAMMVSNPILIRRPLLKLGELRQSGFVPGAVLEALGVELVPSERLQECPMQEEGSIPCEGLG</sequence>
<evidence type="ECO:0000313" key="3">
    <source>
        <dbReference type="EMBL" id="MBT2990398.1"/>
    </source>
</evidence>
<dbReference type="PANTHER" id="PTHR30041">
    <property type="entry name" value="ARSENATE REDUCTASE"/>
    <property type="match status" value="1"/>
</dbReference>
<evidence type="ECO:0000256" key="1">
    <source>
        <dbReference type="ARBA" id="ARBA00007198"/>
    </source>
</evidence>
<dbReference type="Proteomes" id="UP000770889">
    <property type="component" value="Unassembled WGS sequence"/>
</dbReference>
<protein>
    <recommendedName>
        <fullName evidence="5">Nitrogenase-associated protein</fullName>
    </recommendedName>
</protein>
<dbReference type="Pfam" id="PF03960">
    <property type="entry name" value="ArsC"/>
    <property type="match status" value="1"/>
</dbReference>
<evidence type="ECO:0000256" key="2">
    <source>
        <dbReference type="PROSITE-ProRule" id="PRU01282"/>
    </source>
</evidence>
<comment type="similarity">
    <text evidence="1 2">Belongs to the ArsC family.</text>
</comment>
<reference evidence="3 4" key="1">
    <citation type="submission" date="2021-05" db="EMBL/GenBank/DDBJ databases">
        <title>Genetic and Functional Diversity in Clade A Lucinid endosymbionts from the Bahamas.</title>
        <authorList>
            <person name="Giani N.M."/>
            <person name="Engel A.S."/>
            <person name="Campbell B.J."/>
        </authorList>
    </citation>
    <scope>NUCLEOTIDE SEQUENCE [LARGE SCALE GENOMIC DNA]</scope>
    <source>
        <strain evidence="3">LUC16012Gg_MoonRockCtena</strain>
    </source>
</reference>
<dbReference type="PROSITE" id="PS51353">
    <property type="entry name" value="ARSC"/>
    <property type="match status" value="1"/>
</dbReference>